<dbReference type="GO" id="GO:0003677">
    <property type="term" value="F:DNA binding"/>
    <property type="evidence" value="ECO:0007669"/>
    <property type="project" value="UniProtKB-UniRule"/>
</dbReference>
<dbReference type="GO" id="GO:0000981">
    <property type="term" value="F:DNA-binding transcription factor activity, RNA polymerase II-specific"/>
    <property type="evidence" value="ECO:0007669"/>
    <property type="project" value="InterPro"/>
</dbReference>
<proteinExistence type="predicted"/>
<dbReference type="InterPro" id="IPR020479">
    <property type="entry name" value="HD_metazoa"/>
</dbReference>
<dbReference type="InterPro" id="IPR050848">
    <property type="entry name" value="Homeobox_TF"/>
</dbReference>
<evidence type="ECO:0000256" key="5">
    <source>
        <dbReference type="PROSITE-ProRule" id="PRU00108"/>
    </source>
</evidence>
<dbReference type="OrthoDB" id="6159439at2759"/>
<dbReference type="Pfam" id="PF00046">
    <property type="entry name" value="Homeodomain"/>
    <property type="match status" value="1"/>
</dbReference>
<gene>
    <name evidence="8" type="ORF">C0Q70_17917</name>
</gene>
<dbReference type="Proteomes" id="UP000245119">
    <property type="component" value="Linkage Group LG11"/>
</dbReference>
<dbReference type="PROSITE" id="PS00027">
    <property type="entry name" value="HOMEOBOX_1"/>
    <property type="match status" value="1"/>
</dbReference>
<feature type="domain" description="Homeobox" evidence="7">
    <location>
        <begin position="53"/>
        <end position="113"/>
    </location>
</feature>
<accession>A0A2T7NLR6</accession>
<dbReference type="InterPro" id="IPR017970">
    <property type="entry name" value="Homeobox_CS"/>
</dbReference>
<evidence type="ECO:0000256" key="1">
    <source>
        <dbReference type="ARBA" id="ARBA00004123"/>
    </source>
</evidence>
<evidence type="ECO:0000256" key="3">
    <source>
        <dbReference type="ARBA" id="ARBA00023155"/>
    </source>
</evidence>
<dbReference type="PANTHER" id="PTHR24333:SF5">
    <property type="entry name" value="VENT HOMEOBOX"/>
    <property type="match status" value="1"/>
</dbReference>
<dbReference type="PRINTS" id="PR00024">
    <property type="entry name" value="HOMEOBOX"/>
</dbReference>
<dbReference type="InterPro" id="IPR001356">
    <property type="entry name" value="HD"/>
</dbReference>
<comment type="subcellular location">
    <subcellularLocation>
        <location evidence="1 5 6">Nucleus</location>
    </subcellularLocation>
</comment>
<keyword evidence="9" id="KW-1185">Reference proteome</keyword>
<evidence type="ECO:0000313" key="8">
    <source>
        <dbReference type="EMBL" id="PVD22113.1"/>
    </source>
</evidence>
<dbReference type="GO" id="GO:0005634">
    <property type="term" value="C:nucleus"/>
    <property type="evidence" value="ECO:0007669"/>
    <property type="project" value="UniProtKB-SubCell"/>
</dbReference>
<dbReference type="CDD" id="cd00086">
    <property type="entry name" value="homeodomain"/>
    <property type="match status" value="1"/>
</dbReference>
<evidence type="ECO:0000256" key="2">
    <source>
        <dbReference type="ARBA" id="ARBA00023125"/>
    </source>
</evidence>
<dbReference type="PRINTS" id="PR00031">
    <property type="entry name" value="HTHREPRESSR"/>
</dbReference>
<keyword evidence="3 5" id="KW-0371">Homeobox</keyword>
<feature type="DNA-binding region" description="Homeobox" evidence="5">
    <location>
        <begin position="55"/>
        <end position="114"/>
    </location>
</feature>
<dbReference type="PANTHER" id="PTHR24333">
    <property type="entry name" value="HOMEO BOX HB9 LIKE A-RELATED"/>
    <property type="match status" value="1"/>
</dbReference>
<name>A0A2T7NLR6_POMCA</name>
<dbReference type="InterPro" id="IPR000047">
    <property type="entry name" value="HTH_motif"/>
</dbReference>
<keyword evidence="4 5" id="KW-0539">Nucleus</keyword>
<sequence>MITDILRDTQTLSRVASRCEKRGGSTLPVNLHLAGDDEVNDQQSSPLLLLRSKRPRKARTAFSDQQLRCLERSFERQKYLSVQDRLELASKLGLTDTQVKTWYQNRRTKWKRQTAVGLELLTEASNLAAVQRVLQTNPYWASFHPHAASFISSMDGLIPRFAHPLPTGSSDVAQVVGGVVAPRPTLPHQAALFHLSGLQTTVPYSGLPAALAPVIEKRI</sequence>
<protein>
    <recommendedName>
        <fullName evidence="7">Homeobox domain-containing protein</fullName>
    </recommendedName>
</protein>
<evidence type="ECO:0000256" key="6">
    <source>
        <dbReference type="RuleBase" id="RU000682"/>
    </source>
</evidence>
<dbReference type="EMBL" id="PZQS01000011">
    <property type="protein sequence ID" value="PVD22113.1"/>
    <property type="molecule type" value="Genomic_DNA"/>
</dbReference>
<dbReference type="PROSITE" id="PS50071">
    <property type="entry name" value="HOMEOBOX_2"/>
    <property type="match status" value="1"/>
</dbReference>
<dbReference type="Gene3D" id="1.10.10.60">
    <property type="entry name" value="Homeodomain-like"/>
    <property type="match status" value="1"/>
</dbReference>
<dbReference type="SMART" id="SM00389">
    <property type="entry name" value="HOX"/>
    <property type="match status" value="1"/>
</dbReference>
<dbReference type="InterPro" id="IPR009057">
    <property type="entry name" value="Homeodomain-like_sf"/>
</dbReference>
<evidence type="ECO:0000259" key="7">
    <source>
        <dbReference type="PROSITE" id="PS50071"/>
    </source>
</evidence>
<reference evidence="8 9" key="1">
    <citation type="submission" date="2018-04" db="EMBL/GenBank/DDBJ databases">
        <title>The genome of golden apple snail Pomacea canaliculata provides insight into stress tolerance and invasive adaptation.</title>
        <authorList>
            <person name="Liu C."/>
            <person name="Liu B."/>
            <person name="Ren Y."/>
            <person name="Zhang Y."/>
            <person name="Wang H."/>
            <person name="Li S."/>
            <person name="Jiang F."/>
            <person name="Yin L."/>
            <person name="Zhang G."/>
            <person name="Qian W."/>
            <person name="Fan W."/>
        </authorList>
    </citation>
    <scope>NUCLEOTIDE SEQUENCE [LARGE SCALE GENOMIC DNA]</scope>
    <source>
        <strain evidence="8">SZHN2017</strain>
        <tissue evidence="8">Muscle</tissue>
    </source>
</reference>
<organism evidence="8 9">
    <name type="scientific">Pomacea canaliculata</name>
    <name type="common">Golden apple snail</name>
    <dbReference type="NCBI Taxonomy" id="400727"/>
    <lineage>
        <taxon>Eukaryota</taxon>
        <taxon>Metazoa</taxon>
        <taxon>Spiralia</taxon>
        <taxon>Lophotrochozoa</taxon>
        <taxon>Mollusca</taxon>
        <taxon>Gastropoda</taxon>
        <taxon>Caenogastropoda</taxon>
        <taxon>Architaenioglossa</taxon>
        <taxon>Ampullarioidea</taxon>
        <taxon>Ampullariidae</taxon>
        <taxon>Pomacea</taxon>
    </lineage>
</organism>
<comment type="caution">
    <text evidence="8">The sequence shown here is derived from an EMBL/GenBank/DDBJ whole genome shotgun (WGS) entry which is preliminary data.</text>
</comment>
<evidence type="ECO:0000313" key="9">
    <source>
        <dbReference type="Proteomes" id="UP000245119"/>
    </source>
</evidence>
<keyword evidence="2 5" id="KW-0238">DNA-binding</keyword>
<evidence type="ECO:0000256" key="4">
    <source>
        <dbReference type="ARBA" id="ARBA00023242"/>
    </source>
</evidence>
<dbReference type="AlphaFoldDB" id="A0A2T7NLR6"/>
<dbReference type="SUPFAM" id="SSF46689">
    <property type="entry name" value="Homeodomain-like"/>
    <property type="match status" value="1"/>
</dbReference>